<keyword evidence="2" id="KW-1185">Reference proteome</keyword>
<protein>
    <submittedName>
        <fullName evidence="1">Uncharacterized protein</fullName>
    </submittedName>
</protein>
<evidence type="ECO:0000313" key="1">
    <source>
        <dbReference type="EMBL" id="TYK46014.1"/>
    </source>
</evidence>
<accession>A0A5D3FDI1</accession>
<proteinExistence type="predicted"/>
<organism evidence="1 2">
    <name type="scientific">Actinomadura decatromicini</name>
    <dbReference type="NCBI Taxonomy" id="2604572"/>
    <lineage>
        <taxon>Bacteria</taxon>
        <taxon>Bacillati</taxon>
        <taxon>Actinomycetota</taxon>
        <taxon>Actinomycetes</taxon>
        <taxon>Streptosporangiales</taxon>
        <taxon>Thermomonosporaceae</taxon>
        <taxon>Actinomadura</taxon>
    </lineage>
</organism>
<dbReference type="Proteomes" id="UP000323505">
    <property type="component" value="Unassembled WGS sequence"/>
</dbReference>
<comment type="caution">
    <text evidence="1">The sequence shown here is derived from an EMBL/GenBank/DDBJ whole genome shotgun (WGS) entry which is preliminary data.</text>
</comment>
<name>A0A5D3FDI1_9ACTN</name>
<evidence type="ECO:0000313" key="2">
    <source>
        <dbReference type="Proteomes" id="UP000323505"/>
    </source>
</evidence>
<sequence length="105" mass="11989">MPWHDDQSSGPFRITKNQSTKYVVVTRNVQICFNISGSNLNKGYMVYILRFVEPGWPHQQMWGTTYWGPKSKTCSPWIDSDGANTAAIFTDSGANPVGDFWLYYN</sequence>
<dbReference type="AlphaFoldDB" id="A0A5D3FDI1"/>
<gene>
    <name evidence="1" type="ORF">FXF68_27780</name>
</gene>
<dbReference type="EMBL" id="VSRQ01000006">
    <property type="protein sequence ID" value="TYK46014.1"/>
    <property type="molecule type" value="Genomic_DNA"/>
</dbReference>
<dbReference type="RefSeq" id="WP_148764224.1">
    <property type="nucleotide sequence ID" value="NZ_VSRQ01000006.1"/>
</dbReference>
<reference evidence="1 2" key="1">
    <citation type="submission" date="2019-08" db="EMBL/GenBank/DDBJ databases">
        <title>Actinomadura sp. nov. CYP1-5 isolated from mountain soil.</title>
        <authorList>
            <person name="Songsumanus A."/>
            <person name="Kuncharoen N."/>
            <person name="Kudo T."/>
            <person name="Yuki M."/>
            <person name="Igarashi Y."/>
            <person name="Tanasupawat S."/>
        </authorList>
    </citation>
    <scope>NUCLEOTIDE SEQUENCE [LARGE SCALE GENOMIC DNA]</scope>
    <source>
        <strain evidence="1 2">CYP1-5</strain>
    </source>
</reference>